<gene>
    <name evidence="1" type="ORF">P691DRAFT_809656</name>
</gene>
<dbReference type="Proteomes" id="UP000807342">
    <property type="component" value="Unassembled WGS sequence"/>
</dbReference>
<dbReference type="EMBL" id="MU151535">
    <property type="protein sequence ID" value="KAF9442988.1"/>
    <property type="molecule type" value="Genomic_DNA"/>
</dbReference>
<name>A0A9P6BZ11_9AGAR</name>
<evidence type="ECO:0000313" key="2">
    <source>
        <dbReference type="Proteomes" id="UP000807342"/>
    </source>
</evidence>
<proteinExistence type="predicted"/>
<organism evidence="1 2">
    <name type="scientific">Macrolepiota fuliginosa MF-IS2</name>
    <dbReference type="NCBI Taxonomy" id="1400762"/>
    <lineage>
        <taxon>Eukaryota</taxon>
        <taxon>Fungi</taxon>
        <taxon>Dikarya</taxon>
        <taxon>Basidiomycota</taxon>
        <taxon>Agaricomycotina</taxon>
        <taxon>Agaricomycetes</taxon>
        <taxon>Agaricomycetidae</taxon>
        <taxon>Agaricales</taxon>
        <taxon>Agaricineae</taxon>
        <taxon>Agaricaceae</taxon>
        <taxon>Macrolepiota</taxon>
    </lineage>
</organism>
<accession>A0A9P6BZ11</accession>
<evidence type="ECO:0000313" key="1">
    <source>
        <dbReference type="EMBL" id="KAF9442988.1"/>
    </source>
</evidence>
<protein>
    <submittedName>
        <fullName evidence="1">Uncharacterized protein</fullName>
    </submittedName>
</protein>
<comment type="caution">
    <text evidence="1">The sequence shown here is derived from an EMBL/GenBank/DDBJ whole genome shotgun (WGS) entry which is preliminary data.</text>
</comment>
<reference evidence="1" key="1">
    <citation type="submission" date="2020-11" db="EMBL/GenBank/DDBJ databases">
        <authorList>
            <consortium name="DOE Joint Genome Institute"/>
            <person name="Ahrendt S."/>
            <person name="Riley R."/>
            <person name="Andreopoulos W."/>
            <person name="Labutti K."/>
            <person name="Pangilinan J."/>
            <person name="Ruiz-Duenas F.J."/>
            <person name="Barrasa J.M."/>
            <person name="Sanchez-Garcia M."/>
            <person name="Camarero S."/>
            <person name="Miyauchi S."/>
            <person name="Serrano A."/>
            <person name="Linde D."/>
            <person name="Babiker R."/>
            <person name="Drula E."/>
            <person name="Ayuso-Fernandez I."/>
            <person name="Pacheco R."/>
            <person name="Padilla G."/>
            <person name="Ferreira P."/>
            <person name="Barriuso J."/>
            <person name="Kellner H."/>
            <person name="Castanera R."/>
            <person name="Alfaro M."/>
            <person name="Ramirez L."/>
            <person name="Pisabarro A.G."/>
            <person name="Kuo A."/>
            <person name="Tritt A."/>
            <person name="Lipzen A."/>
            <person name="He G."/>
            <person name="Yan M."/>
            <person name="Ng V."/>
            <person name="Cullen D."/>
            <person name="Martin F."/>
            <person name="Rosso M.-N."/>
            <person name="Henrissat B."/>
            <person name="Hibbett D."/>
            <person name="Martinez A.T."/>
            <person name="Grigoriev I.V."/>
        </authorList>
    </citation>
    <scope>NUCLEOTIDE SEQUENCE</scope>
    <source>
        <strain evidence="1">MF-IS2</strain>
    </source>
</reference>
<keyword evidence="2" id="KW-1185">Reference proteome</keyword>
<sequence length="60" mass="6742">MLFFNESAYPRRDGRGRYSKISSSPERYRYGLMGRRGEVVGSMAAVGQYACASTVESVWP</sequence>
<dbReference type="AlphaFoldDB" id="A0A9P6BZ11"/>